<sequence length="489" mass="52316">MPGGTWSVTELPVLPGLFLNFQAAALAAIQTGARGTVILPVKAHWGPVGSFETITSENDLLNKYAAAEDKDGSTVYNTVRMTLLGGANKILAYRLADTNAKPASLILKDTSTTPADAVKLTAKYPGARGNAFRVTVQANITDNTKQDLKLYEDATLLRTFTFPAGQIADAITTINNDAANVWIVAEKIDDSGTLAAVSSQALTGGNSGIAGITAADYTKAMNAFETQTFNIMSLDGITDPAIQTSVTSWTVRMRNQGKVMITVMGGPAADDVAADAVQKAIARTAGFNHEGIVNVGTGTVLDGVTYSSAQVAPYVAGLIAGQKLSESTTYAASPFDDVTRRWTRTEMEDAVRNGVFIFFHDGRIVKPLRGINSLITLRQGQNNSFKKIRAIRVQDAINSDLQTAAEDNYIGKINNTEEGRLALIAACKQYMEVLTQGGVIEATGWDVYLNPAYYGASATITPEPDQVFMNWTARLTDVIEQIFGTFLVQ</sequence>
<dbReference type="Pfam" id="PF17481">
    <property type="entry name" value="Phage_sheath_domII"/>
    <property type="match status" value="1"/>
</dbReference>
<dbReference type="Gene3D" id="3.30.360.90">
    <property type="match status" value="1"/>
</dbReference>
<evidence type="ECO:0000259" key="4">
    <source>
        <dbReference type="Pfam" id="PF17482"/>
    </source>
</evidence>
<dbReference type="Gene3D" id="3.30.1490.360">
    <property type="match status" value="1"/>
</dbReference>
<evidence type="ECO:0000259" key="3">
    <source>
        <dbReference type="Pfam" id="PF17481"/>
    </source>
</evidence>
<feature type="domain" description="Tail sheath protein C-terminal" evidence="4">
    <location>
        <begin position="381"/>
        <end position="486"/>
    </location>
</feature>
<dbReference type="Proteomes" id="UP000198847">
    <property type="component" value="Unassembled WGS sequence"/>
</dbReference>
<dbReference type="InterPro" id="IPR020287">
    <property type="entry name" value="Tail_sheath_C"/>
</dbReference>
<dbReference type="Pfam" id="PF04984">
    <property type="entry name" value="Phage_sheath_1"/>
    <property type="match status" value="1"/>
</dbReference>
<dbReference type="Gene3D" id="3.40.50.11790">
    <property type="match status" value="1"/>
</dbReference>
<proteinExistence type="inferred from homology"/>
<feature type="domain" description="Phage tail sheath protein-like beta-sandwich" evidence="3">
    <location>
        <begin position="111"/>
        <end position="206"/>
    </location>
</feature>
<dbReference type="RefSeq" id="WP_091745689.1">
    <property type="nucleotide sequence ID" value="NZ_FODY01000008.1"/>
</dbReference>
<feature type="domain" description="Tail sheath protein subtilisin-like" evidence="2">
    <location>
        <begin position="210"/>
        <end position="365"/>
    </location>
</feature>
<dbReference type="EMBL" id="FODY01000008">
    <property type="protein sequence ID" value="SEO98537.1"/>
    <property type="molecule type" value="Genomic_DNA"/>
</dbReference>
<evidence type="ECO:0000259" key="2">
    <source>
        <dbReference type="Pfam" id="PF04984"/>
    </source>
</evidence>
<evidence type="ECO:0000313" key="5">
    <source>
        <dbReference type="EMBL" id="SEO98537.1"/>
    </source>
</evidence>
<comment type="similarity">
    <text evidence="1">Belongs to the myoviridae tail sheath protein family.</text>
</comment>
<dbReference type="InterPro" id="IPR035326">
    <property type="entry name" value="Beta_sandwich_Seath"/>
</dbReference>
<reference evidence="5 6" key="1">
    <citation type="submission" date="2016-10" db="EMBL/GenBank/DDBJ databases">
        <authorList>
            <person name="de Groot N.N."/>
        </authorList>
    </citation>
    <scope>NUCLEOTIDE SEQUENCE [LARGE SCALE GENOMIC DNA]</scope>
    <source>
        <strain evidence="5 6">DSM 13305</strain>
    </source>
</reference>
<dbReference type="Gene3D" id="3.30.1370.220">
    <property type="match status" value="1"/>
</dbReference>
<evidence type="ECO:0000313" key="6">
    <source>
        <dbReference type="Proteomes" id="UP000198847"/>
    </source>
</evidence>
<organism evidence="5 6">
    <name type="scientific">Propionispora vibrioides</name>
    <dbReference type="NCBI Taxonomy" id="112903"/>
    <lineage>
        <taxon>Bacteria</taxon>
        <taxon>Bacillati</taxon>
        <taxon>Bacillota</taxon>
        <taxon>Negativicutes</taxon>
        <taxon>Selenomonadales</taxon>
        <taxon>Sporomusaceae</taxon>
        <taxon>Propionispora</taxon>
    </lineage>
</organism>
<keyword evidence="6" id="KW-1185">Reference proteome</keyword>
<dbReference type="OrthoDB" id="89060at2"/>
<gene>
    <name evidence="5" type="ORF">SAMN04490178_10842</name>
</gene>
<accession>A0A1H8U629</accession>
<dbReference type="Pfam" id="PF17482">
    <property type="entry name" value="Phage_sheath_1C"/>
    <property type="match status" value="1"/>
</dbReference>
<evidence type="ECO:0000256" key="1">
    <source>
        <dbReference type="ARBA" id="ARBA00008005"/>
    </source>
</evidence>
<dbReference type="InterPro" id="IPR035089">
    <property type="entry name" value="Phage_sheath_subtilisin"/>
</dbReference>
<dbReference type="AlphaFoldDB" id="A0A1H8U629"/>
<name>A0A1H8U629_9FIRM</name>
<dbReference type="Gene3D" id="2.60.40.4290">
    <property type="match status" value="1"/>
</dbReference>
<dbReference type="STRING" id="112903.SAMN04490178_10842"/>
<protein>
    <submittedName>
        <fullName evidence="5">Phage tail sheath protein</fullName>
    </submittedName>
</protein>